<dbReference type="PANTHER" id="PTHR24286">
    <property type="entry name" value="CYTOCHROME P450 26"/>
    <property type="match status" value="1"/>
</dbReference>
<keyword evidence="7 8" id="KW-0349">Heme</keyword>
<protein>
    <recommendedName>
        <fullName evidence="6">sterol 22-desaturase</fullName>
        <ecNumber evidence="6">1.14.19.41</ecNumber>
    </recommendedName>
</protein>
<gene>
    <name evidence="9" type="ORF">CALCODRAFT_501628</name>
</gene>
<feature type="binding site" description="axial binding residue" evidence="7">
    <location>
        <position position="461"/>
    </location>
    <ligand>
        <name>heme</name>
        <dbReference type="ChEBI" id="CHEBI:30413"/>
    </ligand>
    <ligandPart>
        <name>Fe</name>
        <dbReference type="ChEBI" id="CHEBI:18248"/>
    </ligandPart>
</feature>
<evidence type="ECO:0000256" key="5">
    <source>
        <dbReference type="ARBA" id="ARBA00023004"/>
    </source>
</evidence>
<evidence type="ECO:0000256" key="6">
    <source>
        <dbReference type="ARBA" id="ARBA00039038"/>
    </source>
</evidence>
<dbReference type="PRINTS" id="PR00385">
    <property type="entry name" value="P450"/>
</dbReference>
<evidence type="ECO:0000256" key="7">
    <source>
        <dbReference type="PIRSR" id="PIRSR602403-1"/>
    </source>
</evidence>
<keyword evidence="10" id="KW-1185">Reference proteome</keyword>
<proteinExistence type="inferred from homology"/>
<dbReference type="PROSITE" id="PS00086">
    <property type="entry name" value="CYTOCHROME_P450"/>
    <property type="match status" value="1"/>
</dbReference>
<keyword evidence="8" id="KW-0503">Monooxygenase</keyword>
<dbReference type="Pfam" id="PF00067">
    <property type="entry name" value="p450"/>
    <property type="match status" value="1"/>
</dbReference>
<dbReference type="InterPro" id="IPR036396">
    <property type="entry name" value="Cyt_P450_sf"/>
</dbReference>
<keyword evidence="4 8" id="KW-0560">Oxidoreductase</keyword>
<dbReference type="OrthoDB" id="1372046at2759"/>
<name>A0A165DJQ6_9BASI</name>
<dbReference type="InterPro" id="IPR002403">
    <property type="entry name" value="Cyt_P450_E_grp-IV"/>
</dbReference>
<evidence type="ECO:0000256" key="1">
    <source>
        <dbReference type="ARBA" id="ARBA00001971"/>
    </source>
</evidence>
<reference evidence="9 10" key="1">
    <citation type="journal article" date="2016" name="Mol. Biol. Evol.">
        <title>Comparative Genomics of Early-Diverging Mushroom-Forming Fungi Provides Insights into the Origins of Lignocellulose Decay Capabilities.</title>
        <authorList>
            <person name="Nagy L.G."/>
            <person name="Riley R."/>
            <person name="Tritt A."/>
            <person name="Adam C."/>
            <person name="Daum C."/>
            <person name="Floudas D."/>
            <person name="Sun H."/>
            <person name="Yadav J.S."/>
            <person name="Pangilinan J."/>
            <person name="Larsson K.H."/>
            <person name="Matsuura K."/>
            <person name="Barry K."/>
            <person name="Labutti K."/>
            <person name="Kuo R."/>
            <person name="Ohm R.A."/>
            <person name="Bhattacharya S.S."/>
            <person name="Shirouzu T."/>
            <person name="Yoshinaga Y."/>
            <person name="Martin F.M."/>
            <person name="Grigoriev I.V."/>
            <person name="Hibbett D.S."/>
        </authorList>
    </citation>
    <scope>NUCLEOTIDE SEQUENCE [LARGE SCALE GENOMIC DNA]</scope>
    <source>
        <strain evidence="9 10">HHB12733</strain>
    </source>
</reference>
<dbReference type="CDD" id="cd11082">
    <property type="entry name" value="CYP61_CYP710"/>
    <property type="match status" value="1"/>
</dbReference>
<dbReference type="InterPro" id="IPR001128">
    <property type="entry name" value="Cyt_P450"/>
</dbReference>
<dbReference type="Gene3D" id="1.10.630.10">
    <property type="entry name" value="Cytochrome P450"/>
    <property type="match status" value="1"/>
</dbReference>
<dbReference type="GO" id="GO:0020037">
    <property type="term" value="F:heme binding"/>
    <property type="evidence" value="ECO:0007669"/>
    <property type="project" value="InterPro"/>
</dbReference>
<dbReference type="STRING" id="1353952.A0A165DJQ6"/>
<sequence>MASSHSAPVPTAESSPLAFFFDQFHAQLPFQLTFPPALPTLNVWTSLAIVVLSLLVLEQTVWRVKRKFLPGDKWTIPVIGQFVNSLHPSLENYQKQWARGPLSATSVFNMFIVIASANEFVRKIFNSSGTYTEPMLVAAARPILEHDNWVFLNGKVHIDYRRMLNQFFTRKSLSMYLATQDIIARDHFKMWLADSTDEAKEVMIPMRFFNMATSLRVFCGSYVPDDVVRLISDKYFLITKAMELVNFPLHLPGTKVYNAIQARKVAMKYLLEAATASKANMRAGGEPNCLMDEWCKVMFAQDREYSDKEMAQVVLSFLFASQDAMTSGLIYAFQHLADHPEVLAKVREEQERIRGGDVDRAITLEELDSCTYLRATVKESLRLKPPVLMVPYKVTEAFPISPTYTVPAGSMVIPSLYPSLHDPEVYPEPKKFLPERWLDPKGTAEQNPKNYLVFGAGAHRCIGYEYALMHIAMVVGTASVLMDWQHVATPQSEKVQIIATIFPKDGCLLRWSPRQRK</sequence>
<dbReference type="FunCoup" id="A0A165DJQ6">
    <property type="interactions" value="339"/>
</dbReference>
<dbReference type="GO" id="GO:0004497">
    <property type="term" value="F:monooxygenase activity"/>
    <property type="evidence" value="ECO:0007669"/>
    <property type="project" value="UniProtKB-KW"/>
</dbReference>
<evidence type="ECO:0000313" key="9">
    <source>
        <dbReference type="EMBL" id="KZT52959.1"/>
    </source>
</evidence>
<evidence type="ECO:0000313" key="10">
    <source>
        <dbReference type="Proteomes" id="UP000076842"/>
    </source>
</evidence>
<dbReference type="EC" id="1.14.19.41" evidence="6"/>
<keyword evidence="5 7" id="KW-0408">Iron</keyword>
<dbReference type="InterPro" id="IPR017972">
    <property type="entry name" value="Cyt_P450_CS"/>
</dbReference>
<dbReference type="EMBL" id="KV424050">
    <property type="protein sequence ID" value="KZT52959.1"/>
    <property type="molecule type" value="Genomic_DNA"/>
</dbReference>
<keyword evidence="3 7" id="KW-0479">Metal-binding</keyword>
<comment type="cofactor">
    <cofactor evidence="1 7">
        <name>heme</name>
        <dbReference type="ChEBI" id="CHEBI:30413"/>
    </cofactor>
</comment>
<dbReference type="FunFam" id="1.10.630.10:FF:000021">
    <property type="entry name" value="Cytochrome P450 61"/>
    <property type="match status" value="1"/>
</dbReference>
<evidence type="ECO:0000256" key="4">
    <source>
        <dbReference type="ARBA" id="ARBA00023002"/>
    </source>
</evidence>
<dbReference type="PRINTS" id="PR00465">
    <property type="entry name" value="EP450IV"/>
</dbReference>
<dbReference type="GO" id="GO:0005506">
    <property type="term" value="F:iron ion binding"/>
    <property type="evidence" value="ECO:0007669"/>
    <property type="project" value="InterPro"/>
</dbReference>
<evidence type="ECO:0000256" key="8">
    <source>
        <dbReference type="RuleBase" id="RU000461"/>
    </source>
</evidence>
<evidence type="ECO:0000256" key="3">
    <source>
        <dbReference type="ARBA" id="ARBA00022723"/>
    </source>
</evidence>
<dbReference type="GO" id="GO:0000249">
    <property type="term" value="F:C-22 sterol desaturase (NADPH) activity"/>
    <property type="evidence" value="ECO:0007669"/>
    <property type="project" value="UniProtKB-EC"/>
</dbReference>
<dbReference type="SUPFAM" id="SSF48264">
    <property type="entry name" value="Cytochrome P450"/>
    <property type="match status" value="1"/>
</dbReference>
<dbReference type="PANTHER" id="PTHR24286:SF228">
    <property type="entry name" value="C-22 STEROL DESATURASE ERG5"/>
    <property type="match status" value="1"/>
</dbReference>
<comment type="similarity">
    <text evidence="2 8">Belongs to the cytochrome P450 family.</text>
</comment>
<dbReference type="GO" id="GO:0016125">
    <property type="term" value="P:sterol metabolic process"/>
    <property type="evidence" value="ECO:0007669"/>
    <property type="project" value="TreeGrafter"/>
</dbReference>
<dbReference type="Proteomes" id="UP000076842">
    <property type="component" value="Unassembled WGS sequence"/>
</dbReference>
<dbReference type="AlphaFoldDB" id="A0A165DJQ6"/>
<dbReference type="InParanoid" id="A0A165DJQ6"/>
<accession>A0A165DJQ6</accession>
<organism evidence="9 10">
    <name type="scientific">Calocera cornea HHB12733</name>
    <dbReference type="NCBI Taxonomy" id="1353952"/>
    <lineage>
        <taxon>Eukaryota</taxon>
        <taxon>Fungi</taxon>
        <taxon>Dikarya</taxon>
        <taxon>Basidiomycota</taxon>
        <taxon>Agaricomycotina</taxon>
        <taxon>Dacrymycetes</taxon>
        <taxon>Dacrymycetales</taxon>
        <taxon>Dacrymycetaceae</taxon>
        <taxon>Calocera</taxon>
    </lineage>
</organism>
<evidence type="ECO:0000256" key="2">
    <source>
        <dbReference type="ARBA" id="ARBA00010617"/>
    </source>
</evidence>